<dbReference type="PANTHER" id="PTHR19308:SF14">
    <property type="entry name" value="START DOMAIN-CONTAINING PROTEIN"/>
    <property type="match status" value="1"/>
</dbReference>
<dbReference type="InterPro" id="IPR002913">
    <property type="entry name" value="START_lipid-bd_dom"/>
</dbReference>
<evidence type="ECO:0000256" key="1">
    <source>
        <dbReference type="SAM" id="MobiDB-lite"/>
    </source>
</evidence>
<feature type="transmembrane region" description="Helical" evidence="2">
    <location>
        <begin position="546"/>
        <end position="565"/>
    </location>
</feature>
<dbReference type="InterPro" id="IPR051213">
    <property type="entry name" value="START_lipid_transfer"/>
</dbReference>
<keyword evidence="2" id="KW-0812">Transmembrane</keyword>
<proteinExistence type="predicted"/>
<accession>A0A507BYP7</accession>
<protein>
    <recommendedName>
        <fullName evidence="3">START domain-containing protein</fullName>
    </recommendedName>
</protein>
<dbReference type="Proteomes" id="UP000319731">
    <property type="component" value="Unassembled WGS sequence"/>
</dbReference>
<dbReference type="PANTHER" id="PTHR19308">
    <property type="entry name" value="PHOSPHATIDYLCHOLINE TRANSFER PROTEIN"/>
    <property type="match status" value="1"/>
</dbReference>
<gene>
    <name evidence="4" type="ORF">SmJEL517_g06045</name>
</gene>
<dbReference type="InterPro" id="IPR023393">
    <property type="entry name" value="START-like_dom_sf"/>
</dbReference>
<evidence type="ECO:0000313" key="4">
    <source>
        <dbReference type="EMBL" id="TPX30393.1"/>
    </source>
</evidence>
<feature type="region of interest" description="Disordered" evidence="1">
    <location>
        <begin position="515"/>
        <end position="535"/>
    </location>
</feature>
<dbReference type="OrthoDB" id="196858at2759"/>
<dbReference type="Pfam" id="PF01852">
    <property type="entry name" value="START"/>
    <property type="match status" value="1"/>
</dbReference>
<organism evidence="4 5">
    <name type="scientific">Synchytrium microbalum</name>
    <dbReference type="NCBI Taxonomy" id="1806994"/>
    <lineage>
        <taxon>Eukaryota</taxon>
        <taxon>Fungi</taxon>
        <taxon>Fungi incertae sedis</taxon>
        <taxon>Chytridiomycota</taxon>
        <taxon>Chytridiomycota incertae sedis</taxon>
        <taxon>Chytridiomycetes</taxon>
        <taxon>Synchytriales</taxon>
        <taxon>Synchytriaceae</taxon>
        <taxon>Synchytrium</taxon>
    </lineage>
</organism>
<dbReference type="STRING" id="1806994.A0A507BYP7"/>
<dbReference type="AlphaFoldDB" id="A0A507BYP7"/>
<evidence type="ECO:0000259" key="3">
    <source>
        <dbReference type="PROSITE" id="PS50848"/>
    </source>
</evidence>
<feature type="domain" description="START" evidence="3">
    <location>
        <begin position="28"/>
        <end position="160"/>
    </location>
</feature>
<sequence length="617" mass="68317">MADNPIGVSVLLERGRELHRLLLNARDWSKVDIRDTSLNIQLYRRNAPNQQVAVRVSTTVEAHAASLGSVVSSLKGRDFWDTLFDEHELISRIDPETSIVRYGMRPVRGSSPRDFALLMHSSTARSTHLCVAVSIPMGHHATRPSHVRGHIDLLTWLIEPDYDDTKPSTLLSTAPRLRVSCTLLMDPKHSLFSSSYLQFLYAELPKSVALVCEYLNRRGFPPHLSHWGSRVKIDTEQWNEAGEFEVVWSSNSANSSNRTRRPEDGEEAGTDDDDDSGVGYEDGSRELEVRLDARRWTGLELTLKAGDRLLDPELVDVREDNEDGIIIRAGCGDASATCVLKCRRGICNLGTVMVNNDLRDLSPEILLPLSPTTDTPPESSTWEEDIREALDSPMVGQFLSYPAQWERGMDVDTRKRRPRAMSANHIQERGRTWFPRFRKSPGKGSHSSSSKEVSADGEEGQDAVTDLPAGASLSRSGSLKSKVTPRRFSLSSVLWRPNNTNSVPTPASEIIESAPSADLETGPETPTVNNEPDTPIFAVPRETARFYSIVEVLMMALAALIIGIIFRIGWRLFVLASLVFLAPLRWLPHQDIDQAAMAQLVAGVDGGMLMGGLLPVG</sequence>
<dbReference type="GeneID" id="42007268"/>
<keyword evidence="5" id="KW-1185">Reference proteome</keyword>
<reference evidence="4 5" key="1">
    <citation type="journal article" date="2019" name="Sci. Rep.">
        <title>Comparative genomics of chytrid fungi reveal insights into the obligate biotrophic and pathogenic lifestyle of Synchytrium endobioticum.</title>
        <authorList>
            <person name="van de Vossenberg B.T.L.H."/>
            <person name="Warris S."/>
            <person name="Nguyen H.D.T."/>
            <person name="van Gent-Pelzer M.P.E."/>
            <person name="Joly D.L."/>
            <person name="van de Geest H.C."/>
            <person name="Bonants P.J.M."/>
            <person name="Smith D.S."/>
            <person name="Levesque C.A."/>
            <person name="van der Lee T.A.J."/>
        </authorList>
    </citation>
    <scope>NUCLEOTIDE SEQUENCE [LARGE SCALE GENOMIC DNA]</scope>
    <source>
        <strain evidence="4 5">JEL517</strain>
    </source>
</reference>
<feature type="region of interest" description="Disordered" evidence="1">
    <location>
        <begin position="252"/>
        <end position="283"/>
    </location>
</feature>
<feature type="compositionally biased region" description="Acidic residues" evidence="1">
    <location>
        <begin position="264"/>
        <end position="276"/>
    </location>
</feature>
<feature type="transmembrane region" description="Helical" evidence="2">
    <location>
        <begin position="572"/>
        <end position="588"/>
    </location>
</feature>
<evidence type="ECO:0000313" key="5">
    <source>
        <dbReference type="Proteomes" id="UP000319731"/>
    </source>
</evidence>
<keyword evidence="2" id="KW-0472">Membrane</keyword>
<dbReference type="SUPFAM" id="SSF55961">
    <property type="entry name" value="Bet v1-like"/>
    <property type="match status" value="1"/>
</dbReference>
<comment type="caution">
    <text evidence="4">The sequence shown here is derived from an EMBL/GenBank/DDBJ whole genome shotgun (WGS) entry which is preliminary data.</text>
</comment>
<dbReference type="Gene3D" id="3.30.530.20">
    <property type="match status" value="1"/>
</dbReference>
<dbReference type="GO" id="GO:0008289">
    <property type="term" value="F:lipid binding"/>
    <property type="evidence" value="ECO:0007669"/>
    <property type="project" value="InterPro"/>
</dbReference>
<evidence type="ECO:0000256" key="2">
    <source>
        <dbReference type="SAM" id="Phobius"/>
    </source>
</evidence>
<name>A0A507BYP7_9FUNG</name>
<feature type="region of interest" description="Disordered" evidence="1">
    <location>
        <begin position="410"/>
        <end position="478"/>
    </location>
</feature>
<dbReference type="PROSITE" id="PS50848">
    <property type="entry name" value="START"/>
    <property type="match status" value="1"/>
</dbReference>
<dbReference type="EMBL" id="QEAO01000072">
    <property type="protein sequence ID" value="TPX30393.1"/>
    <property type="molecule type" value="Genomic_DNA"/>
</dbReference>
<feature type="compositionally biased region" description="Low complexity" evidence="1">
    <location>
        <begin position="442"/>
        <end position="451"/>
    </location>
</feature>
<dbReference type="GO" id="GO:0005737">
    <property type="term" value="C:cytoplasm"/>
    <property type="evidence" value="ECO:0007669"/>
    <property type="project" value="UniProtKB-ARBA"/>
</dbReference>
<keyword evidence="2" id="KW-1133">Transmembrane helix</keyword>
<dbReference type="RefSeq" id="XP_031022065.1">
    <property type="nucleotide sequence ID" value="XM_031171971.1"/>
</dbReference>